<evidence type="ECO:0000256" key="4">
    <source>
        <dbReference type="ARBA" id="ARBA00022801"/>
    </source>
</evidence>
<dbReference type="SMART" id="SM00490">
    <property type="entry name" value="HELICc"/>
    <property type="match status" value="1"/>
</dbReference>
<evidence type="ECO:0000259" key="10">
    <source>
        <dbReference type="PROSITE" id="PS51192"/>
    </source>
</evidence>
<keyword evidence="3 9" id="KW-0227">DNA damage</keyword>
<dbReference type="GO" id="GO:0016787">
    <property type="term" value="F:hydrolase activity"/>
    <property type="evidence" value="ECO:0007669"/>
    <property type="project" value="UniProtKB-KW"/>
</dbReference>
<dbReference type="OrthoDB" id="9804325at2"/>
<dbReference type="EMBL" id="CP019384">
    <property type="protein sequence ID" value="QAT17138.1"/>
    <property type="molecule type" value="Genomic_DNA"/>
</dbReference>
<keyword evidence="6 9" id="KW-0067">ATP-binding</keyword>
<keyword evidence="5" id="KW-0347">Helicase</keyword>
<dbReference type="Proteomes" id="UP000287243">
    <property type="component" value="Chromosome"/>
</dbReference>
<gene>
    <name evidence="9" type="primary">mfd</name>
    <name evidence="12" type="ORF">BU251_05040</name>
</gene>
<dbReference type="RefSeq" id="WP_128699808.1">
    <property type="nucleotide sequence ID" value="NZ_CP019384.1"/>
</dbReference>
<evidence type="ECO:0000256" key="8">
    <source>
        <dbReference type="ARBA" id="ARBA00023204"/>
    </source>
</evidence>
<keyword evidence="13" id="KW-1185">Reference proteome</keyword>
<evidence type="ECO:0000256" key="7">
    <source>
        <dbReference type="ARBA" id="ARBA00023125"/>
    </source>
</evidence>
<reference evidence="12 13" key="1">
    <citation type="submission" date="2017-01" db="EMBL/GenBank/DDBJ databases">
        <title>First insights into the biology of 'candidatus Vampirococcus archaeovorus'.</title>
        <authorList>
            <person name="Kizina J."/>
            <person name="Jordan S."/>
            <person name="Stueber K."/>
            <person name="Reinhardt R."/>
            <person name="Harder J."/>
        </authorList>
    </citation>
    <scope>NUCLEOTIDE SEQUENCE [LARGE SCALE GENOMIC DNA]</scope>
    <source>
        <strain evidence="12 13">LiM</strain>
    </source>
</reference>
<protein>
    <recommendedName>
        <fullName evidence="9">Transcription-repair-coupling factor</fullName>
        <shortName evidence="9">TRCF</shortName>
        <ecNumber evidence="9">3.6.4.-</ecNumber>
    </recommendedName>
</protein>
<evidence type="ECO:0000256" key="1">
    <source>
        <dbReference type="ARBA" id="ARBA00022490"/>
    </source>
</evidence>
<dbReference type="PANTHER" id="PTHR47964:SF1">
    <property type="entry name" value="ATP-DEPENDENT DNA HELICASE HOMOLOG RECG, CHLOROPLASTIC"/>
    <property type="match status" value="1"/>
</dbReference>
<dbReference type="EC" id="3.6.4.-" evidence="9"/>
<dbReference type="AlphaFoldDB" id="A0A410P4Y1"/>
<dbReference type="NCBIfam" id="TIGR00580">
    <property type="entry name" value="mfd"/>
    <property type="match status" value="1"/>
</dbReference>
<feature type="domain" description="Helicase ATP-binding" evidence="10">
    <location>
        <begin position="253"/>
        <end position="414"/>
    </location>
</feature>
<organism evidence="12 13">
    <name type="scientific">Velamenicoccus archaeovorus</name>
    <dbReference type="NCBI Taxonomy" id="1930593"/>
    <lineage>
        <taxon>Bacteria</taxon>
        <taxon>Pseudomonadati</taxon>
        <taxon>Candidatus Omnitrophota</taxon>
        <taxon>Candidatus Velamenicoccus</taxon>
    </lineage>
</organism>
<dbReference type="Pfam" id="PF00271">
    <property type="entry name" value="Helicase_C"/>
    <property type="match status" value="1"/>
</dbReference>
<dbReference type="PROSITE" id="PS51192">
    <property type="entry name" value="HELICASE_ATP_BIND_1"/>
    <property type="match status" value="1"/>
</dbReference>
<dbReference type="PANTHER" id="PTHR47964">
    <property type="entry name" value="ATP-DEPENDENT DNA HELICASE HOMOLOG RECG, CHLOROPLASTIC"/>
    <property type="match status" value="1"/>
</dbReference>
<dbReference type="Pfam" id="PF17757">
    <property type="entry name" value="UvrB_inter"/>
    <property type="match status" value="1"/>
</dbReference>
<dbReference type="InterPro" id="IPR014001">
    <property type="entry name" value="Helicase_ATP-bd"/>
</dbReference>
<evidence type="ECO:0000313" key="12">
    <source>
        <dbReference type="EMBL" id="QAT17138.1"/>
    </source>
</evidence>
<comment type="similarity">
    <text evidence="9">In the C-terminal section; belongs to the helicase family. RecG subfamily.</text>
</comment>
<dbReference type="InterPro" id="IPR041471">
    <property type="entry name" value="UvrB_inter"/>
</dbReference>
<dbReference type="SMART" id="SM01058">
    <property type="entry name" value="CarD_TRCF"/>
    <property type="match status" value="1"/>
</dbReference>
<sequence>MFRSFKFFEGQQLSPEIFNRTLAEFGYKRQAQVSEEGEFARRGGIIDVFPTTFEYPLRIEWDGELIRSIDSYSLTTGAPFWKHKIVILLPKKAQSRPLKIAALSQETPLNAFVDIKKGDYVVHPEHGIGVYQGMDNVRLGGQDRPHMVIRYQGEDRLFVPVEQMHVVQKYVGFGNRKPKIYRMGSGEWKRTKLRAQKATVRVACDLLKIQAMRKALGGHPFGKDVPWQADFEKAFPYAQTPDQAQAVLDTKRDMEATFAMDRLLCGDVGYGKTEVAMRAAFKCVMDNKQAAFLVPTTILAEQHYQNFKKRLKDFPVRAEMLSRFRTKAQQAGIIKDTAEGRIDILIGTHRLLSADIRFRELGLVIIDEEQRFGVKDKEKLKEMRSLVDVLTLTATPIPRTLYMSLMGARDISVINTPPENRIAIETHVVAYDKTLLSQALERELKRGGQVYFVHNRVEDIEEIRDDVVSLAPAGARVAFAHGQMPSHVLEKIMVDFLNNRIDVLVSTTIIESGIDVPNANTIIINNAENFGLADLHQMRGRVGRFTKKAYAYFVVHPRKALSTEARKRLEAIHEYAHLGAGFRIAMEDLEIRGAGNLLGVQQHGHITAVGFDLYCRLLRESVAALQETLAR</sequence>
<dbReference type="InterPro" id="IPR004576">
    <property type="entry name" value="Mfd"/>
</dbReference>
<evidence type="ECO:0000256" key="5">
    <source>
        <dbReference type="ARBA" id="ARBA00022806"/>
    </source>
</evidence>
<dbReference type="InterPro" id="IPR047112">
    <property type="entry name" value="RecG/Mfd"/>
</dbReference>
<dbReference type="SUPFAM" id="SSF52540">
    <property type="entry name" value="P-loop containing nucleoside triphosphate hydrolases"/>
    <property type="match status" value="2"/>
</dbReference>
<proteinExistence type="inferred from homology"/>
<dbReference type="HAMAP" id="MF_00969">
    <property type="entry name" value="TRCF"/>
    <property type="match status" value="1"/>
</dbReference>
<dbReference type="GO" id="GO:0005524">
    <property type="term" value="F:ATP binding"/>
    <property type="evidence" value="ECO:0007669"/>
    <property type="project" value="UniProtKB-UniRule"/>
</dbReference>
<dbReference type="InterPro" id="IPR003711">
    <property type="entry name" value="CarD-like/TRCF_RID"/>
</dbReference>
<comment type="subcellular location">
    <subcellularLocation>
        <location evidence="9">Cytoplasm</location>
    </subcellularLocation>
</comment>
<dbReference type="InterPro" id="IPR027417">
    <property type="entry name" value="P-loop_NTPase"/>
</dbReference>
<dbReference type="Gene3D" id="2.40.10.170">
    <property type="match status" value="1"/>
</dbReference>
<evidence type="ECO:0000256" key="9">
    <source>
        <dbReference type="HAMAP-Rule" id="MF_00969"/>
    </source>
</evidence>
<accession>A0A410P4Y1</accession>
<dbReference type="GO" id="GO:0000716">
    <property type="term" value="P:transcription-coupled nucleotide-excision repair, DNA damage recognition"/>
    <property type="evidence" value="ECO:0007669"/>
    <property type="project" value="UniProtKB-UniRule"/>
</dbReference>
<dbReference type="KEGG" id="vai:BU251_05040"/>
<dbReference type="InterPro" id="IPR011545">
    <property type="entry name" value="DEAD/DEAH_box_helicase_dom"/>
</dbReference>
<feature type="domain" description="Helicase C-terminal" evidence="11">
    <location>
        <begin position="435"/>
        <end position="590"/>
    </location>
</feature>
<keyword evidence="1 9" id="KW-0963">Cytoplasm</keyword>
<name>A0A410P4Y1_VELA1</name>
<evidence type="ECO:0000256" key="3">
    <source>
        <dbReference type="ARBA" id="ARBA00022763"/>
    </source>
</evidence>
<keyword evidence="2 9" id="KW-0547">Nucleotide-binding</keyword>
<keyword evidence="4 9" id="KW-0378">Hydrolase</keyword>
<dbReference type="Pfam" id="PF00270">
    <property type="entry name" value="DEAD"/>
    <property type="match status" value="1"/>
</dbReference>
<keyword evidence="8 9" id="KW-0234">DNA repair</keyword>
<dbReference type="GO" id="GO:0005737">
    <property type="term" value="C:cytoplasm"/>
    <property type="evidence" value="ECO:0007669"/>
    <property type="project" value="UniProtKB-SubCell"/>
</dbReference>
<dbReference type="InterPro" id="IPR001650">
    <property type="entry name" value="Helicase_C-like"/>
</dbReference>
<comment type="function">
    <text evidence="9">Couples transcription and DNA repair by recognizing RNA polymerase (RNAP) stalled at DNA lesions. Mediates ATP-dependent release of RNAP and its truncated transcript from the DNA, and recruitment of nucleotide excision repair machinery to the damaged site.</text>
</comment>
<dbReference type="GO" id="GO:0006355">
    <property type="term" value="P:regulation of DNA-templated transcription"/>
    <property type="evidence" value="ECO:0007669"/>
    <property type="project" value="UniProtKB-UniRule"/>
</dbReference>
<evidence type="ECO:0000256" key="6">
    <source>
        <dbReference type="ARBA" id="ARBA00022840"/>
    </source>
</evidence>
<keyword evidence="7 9" id="KW-0238">DNA-binding</keyword>
<dbReference type="PROSITE" id="PS51194">
    <property type="entry name" value="HELICASE_CTER"/>
    <property type="match status" value="1"/>
</dbReference>
<dbReference type="GO" id="GO:0003678">
    <property type="term" value="F:DNA helicase activity"/>
    <property type="evidence" value="ECO:0007669"/>
    <property type="project" value="TreeGrafter"/>
</dbReference>
<evidence type="ECO:0000259" key="11">
    <source>
        <dbReference type="PROSITE" id="PS51194"/>
    </source>
</evidence>
<dbReference type="Gene3D" id="3.30.2060.10">
    <property type="entry name" value="Penicillin-binding protein 1b domain"/>
    <property type="match status" value="1"/>
</dbReference>
<comment type="similarity">
    <text evidence="9">In the N-terminal section; belongs to the UvrB family.</text>
</comment>
<dbReference type="Pfam" id="PF02559">
    <property type="entry name" value="CarD_TRCF_RID"/>
    <property type="match status" value="1"/>
</dbReference>
<dbReference type="GO" id="GO:0003684">
    <property type="term" value="F:damaged DNA binding"/>
    <property type="evidence" value="ECO:0007669"/>
    <property type="project" value="InterPro"/>
</dbReference>
<dbReference type="Gene3D" id="3.40.50.300">
    <property type="entry name" value="P-loop containing nucleotide triphosphate hydrolases"/>
    <property type="match status" value="2"/>
</dbReference>
<dbReference type="CDD" id="cd17991">
    <property type="entry name" value="DEXHc_TRCF"/>
    <property type="match status" value="1"/>
</dbReference>
<evidence type="ECO:0000313" key="13">
    <source>
        <dbReference type="Proteomes" id="UP000287243"/>
    </source>
</evidence>
<evidence type="ECO:0000256" key="2">
    <source>
        <dbReference type="ARBA" id="ARBA00022741"/>
    </source>
</evidence>
<dbReference type="SMART" id="SM00487">
    <property type="entry name" value="DEXDc"/>
    <property type="match status" value="1"/>
</dbReference>